<name>A0A4R2IQF5_9PSEU</name>
<dbReference type="EMBL" id="SLWS01000018">
    <property type="protein sequence ID" value="TCO46616.1"/>
    <property type="molecule type" value="Genomic_DNA"/>
</dbReference>
<dbReference type="AlphaFoldDB" id="A0A4R2IQF5"/>
<evidence type="ECO:0000256" key="1">
    <source>
        <dbReference type="SAM" id="MobiDB-lite"/>
    </source>
</evidence>
<organism evidence="2 3">
    <name type="scientific">Actinocrispum wychmicini</name>
    <dbReference type="NCBI Taxonomy" id="1213861"/>
    <lineage>
        <taxon>Bacteria</taxon>
        <taxon>Bacillati</taxon>
        <taxon>Actinomycetota</taxon>
        <taxon>Actinomycetes</taxon>
        <taxon>Pseudonocardiales</taxon>
        <taxon>Pseudonocardiaceae</taxon>
        <taxon>Actinocrispum</taxon>
    </lineage>
</organism>
<keyword evidence="3" id="KW-1185">Reference proteome</keyword>
<reference evidence="2 3" key="1">
    <citation type="submission" date="2019-03" db="EMBL/GenBank/DDBJ databases">
        <title>Genomic Encyclopedia of Type Strains, Phase IV (KMG-IV): sequencing the most valuable type-strain genomes for metagenomic binning, comparative biology and taxonomic classification.</title>
        <authorList>
            <person name="Goeker M."/>
        </authorList>
    </citation>
    <scope>NUCLEOTIDE SEQUENCE [LARGE SCALE GENOMIC DNA]</scope>
    <source>
        <strain evidence="2 3">DSM 45934</strain>
    </source>
</reference>
<evidence type="ECO:0000313" key="3">
    <source>
        <dbReference type="Proteomes" id="UP000295680"/>
    </source>
</evidence>
<evidence type="ECO:0000313" key="2">
    <source>
        <dbReference type="EMBL" id="TCO46616.1"/>
    </source>
</evidence>
<gene>
    <name evidence="2" type="ORF">EV192_11811</name>
</gene>
<protein>
    <submittedName>
        <fullName evidence="2">Uncharacterized protein</fullName>
    </submittedName>
</protein>
<feature type="region of interest" description="Disordered" evidence="1">
    <location>
        <begin position="1"/>
        <end position="36"/>
    </location>
</feature>
<accession>A0A4R2IQF5</accession>
<dbReference type="Proteomes" id="UP000295680">
    <property type="component" value="Unassembled WGS sequence"/>
</dbReference>
<proteinExistence type="predicted"/>
<comment type="caution">
    <text evidence="2">The sequence shown here is derived from an EMBL/GenBank/DDBJ whole genome shotgun (WGS) entry which is preliminary data.</text>
</comment>
<sequence>MPLRPDEGYSEPPQPASPTPPPPPVRSIPLGTTPGLTEIHPEQVEAAAKLFEDSADAVNDLIRGGREHLRMQPMADDDVSKRAARSFTDAGVEGPESHVAALTGYQKWLLLIAFNIRASAAQYWRTDNDTARTAHVSGLGGLARD</sequence>
<feature type="compositionally biased region" description="Pro residues" evidence="1">
    <location>
        <begin position="12"/>
        <end position="26"/>
    </location>
</feature>